<proteinExistence type="predicted"/>
<dbReference type="NCBIfam" id="TIGR01549">
    <property type="entry name" value="HAD-SF-IA-v1"/>
    <property type="match status" value="1"/>
</dbReference>
<gene>
    <name evidence="1" type="ORF">Mal4_36560</name>
</gene>
<dbReference type="OrthoDB" id="9809962at2"/>
<dbReference type="KEGG" id="mri:Mal4_36560"/>
<dbReference type="SFLD" id="SFLDS00003">
    <property type="entry name" value="Haloacid_Dehalogenase"/>
    <property type="match status" value="1"/>
</dbReference>
<name>A0A517Z9Z8_9PLAN</name>
<dbReference type="PANTHER" id="PTHR46649:SF4">
    <property type="entry name" value="HALOACID DEHALOGENASE-LIKE HYDROLASE (HAD) SUPERFAMILY PROTEIN"/>
    <property type="match status" value="1"/>
</dbReference>
<dbReference type="SUPFAM" id="SSF56784">
    <property type="entry name" value="HAD-like"/>
    <property type="match status" value="1"/>
</dbReference>
<protein>
    <submittedName>
        <fullName evidence="1">dUMP phosphatase</fullName>
    </submittedName>
</protein>
<dbReference type="SFLD" id="SFLDG01129">
    <property type="entry name" value="C1.5:_HAD__Beta-PGM__Phosphata"/>
    <property type="match status" value="1"/>
</dbReference>
<dbReference type="PANTHER" id="PTHR46649">
    <property type="match status" value="1"/>
</dbReference>
<dbReference type="RefSeq" id="WP_145370515.1">
    <property type="nucleotide sequence ID" value="NZ_CP036275.1"/>
</dbReference>
<dbReference type="Pfam" id="PF00702">
    <property type="entry name" value="Hydrolase"/>
    <property type="match status" value="1"/>
</dbReference>
<reference evidence="1 2" key="1">
    <citation type="submission" date="2019-02" db="EMBL/GenBank/DDBJ databases">
        <title>Deep-cultivation of Planctomycetes and their phenomic and genomic characterization uncovers novel biology.</title>
        <authorList>
            <person name="Wiegand S."/>
            <person name="Jogler M."/>
            <person name="Boedeker C."/>
            <person name="Pinto D."/>
            <person name="Vollmers J."/>
            <person name="Rivas-Marin E."/>
            <person name="Kohn T."/>
            <person name="Peeters S.H."/>
            <person name="Heuer A."/>
            <person name="Rast P."/>
            <person name="Oberbeckmann S."/>
            <person name="Bunk B."/>
            <person name="Jeske O."/>
            <person name="Meyerdierks A."/>
            <person name="Storesund J.E."/>
            <person name="Kallscheuer N."/>
            <person name="Luecker S."/>
            <person name="Lage O.M."/>
            <person name="Pohl T."/>
            <person name="Merkel B.J."/>
            <person name="Hornburger P."/>
            <person name="Mueller R.-W."/>
            <person name="Bruemmer F."/>
            <person name="Labrenz M."/>
            <person name="Spormann A.M."/>
            <person name="Op den Camp H."/>
            <person name="Overmann J."/>
            <person name="Amann R."/>
            <person name="Jetten M.S.M."/>
            <person name="Mascher T."/>
            <person name="Medema M.H."/>
            <person name="Devos D.P."/>
            <person name="Kaster A.-K."/>
            <person name="Ovreas L."/>
            <person name="Rohde M."/>
            <person name="Galperin M.Y."/>
            <person name="Jogler C."/>
        </authorList>
    </citation>
    <scope>NUCLEOTIDE SEQUENCE [LARGE SCALE GENOMIC DNA]</scope>
    <source>
        <strain evidence="1 2">Mal4</strain>
    </source>
</reference>
<dbReference type="Gene3D" id="1.10.150.720">
    <property type="entry name" value="Haloacid dehalogenase-like hydrolase"/>
    <property type="match status" value="1"/>
</dbReference>
<dbReference type="InterPro" id="IPR023214">
    <property type="entry name" value="HAD_sf"/>
</dbReference>
<dbReference type="PRINTS" id="PR00413">
    <property type="entry name" value="HADHALOGNASE"/>
</dbReference>
<dbReference type="EMBL" id="CP036275">
    <property type="protein sequence ID" value="QDU39317.1"/>
    <property type="molecule type" value="Genomic_DNA"/>
</dbReference>
<dbReference type="InterPro" id="IPR044924">
    <property type="entry name" value="HAD-SF_hydro_IA_REG-2-like_cap"/>
</dbReference>
<dbReference type="Proteomes" id="UP000320496">
    <property type="component" value="Chromosome"/>
</dbReference>
<dbReference type="InterPro" id="IPR006439">
    <property type="entry name" value="HAD-SF_hydro_IA"/>
</dbReference>
<organism evidence="1 2">
    <name type="scientific">Maioricimonas rarisocia</name>
    <dbReference type="NCBI Taxonomy" id="2528026"/>
    <lineage>
        <taxon>Bacteria</taxon>
        <taxon>Pseudomonadati</taxon>
        <taxon>Planctomycetota</taxon>
        <taxon>Planctomycetia</taxon>
        <taxon>Planctomycetales</taxon>
        <taxon>Planctomycetaceae</taxon>
        <taxon>Maioricimonas</taxon>
    </lineage>
</organism>
<dbReference type="Gene3D" id="3.40.50.1000">
    <property type="entry name" value="HAD superfamily/HAD-like"/>
    <property type="match status" value="1"/>
</dbReference>
<keyword evidence="2" id="KW-1185">Reference proteome</keyword>
<accession>A0A517Z9Z8</accession>
<evidence type="ECO:0000313" key="2">
    <source>
        <dbReference type="Proteomes" id="UP000320496"/>
    </source>
</evidence>
<sequence>MSEPETPRSPRWLAFDAVGTVIFAEPAVPRAYFEIGRRHGSRLSLDEVKQRFRAAFADRTEDTATAVSVHATSEDGERQFWQRVVRHVLPDVTSEAACFDELYEYFARPEHWRCFPDVEATLRTLRARGYRIALASNFDARLRRVCAGLPELAPVERLVISSEVGWRKPHTGFFEALCRSLECERDGVLLIGDDHVNDVLGAQTAGIDVVRVERSGTTPEIPGSRPHPVVQSLAELPKLLESMQP</sequence>
<dbReference type="AlphaFoldDB" id="A0A517Z9Z8"/>
<dbReference type="InterPro" id="IPR036412">
    <property type="entry name" value="HAD-like_sf"/>
</dbReference>
<evidence type="ECO:0000313" key="1">
    <source>
        <dbReference type="EMBL" id="QDU39317.1"/>
    </source>
</evidence>